<evidence type="ECO:0000313" key="2">
    <source>
        <dbReference type="Proteomes" id="UP000677082"/>
    </source>
</evidence>
<dbReference type="AlphaFoldDB" id="A0A920BR11"/>
<dbReference type="Proteomes" id="UP000677082">
    <property type="component" value="Unassembled WGS sequence"/>
</dbReference>
<accession>A0A920BR11</accession>
<reference evidence="1 2" key="1">
    <citation type="submission" date="2021-03" db="EMBL/GenBank/DDBJ databases">
        <title>Whole genome shotgun sequence of Actinoplanes toevensis NBRC 105298.</title>
        <authorList>
            <person name="Komaki H."/>
            <person name="Tamura T."/>
        </authorList>
    </citation>
    <scope>NUCLEOTIDE SEQUENCE [LARGE SCALE GENOMIC DNA]</scope>
    <source>
        <strain evidence="1 2">NBRC 105298</strain>
    </source>
</reference>
<organism evidence="1 2">
    <name type="scientific">Paractinoplanes toevensis</name>
    <dbReference type="NCBI Taxonomy" id="571911"/>
    <lineage>
        <taxon>Bacteria</taxon>
        <taxon>Bacillati</taxon>
        <taxon>Actinomycetota</taxon>
        <taxon>Actinomycetes</taxon>
        <taxon>Micromonosporales</taxon>
        <taxon>Micromonosporaceae</taxon>
        <taxon>Paractinoplanes</taxon>
    </lineage>
</organism>
<gene>
    <name evidence="1" type="ORF">Ato02nite_098000</name>
</gene>
<comment type="caution">
    <text evidence="1">The sequence shown here is derived from an EMBL/GenBank/DDBJ whole genome shotgun (WGS) entry which is preliminary data.</text>
</comment>
<dbReference type="EMBL" id="BOQN01000175">
    <property type="protein sequence ID" value="GIM98007.1"/>
    <property type="molecule type" value="Genomic_DNA"/>
</dbReference>
<evidence type="ECO:0000313" key="1">
    <source>
        <dbReference type="EMBL" id="GIM98007.1"/>
    </source>
</evidence>
<keyword evidence="2" id="KW-1185">Reference proteome</keyword>
<sequence length="82" mass="8792">MRDALAAMADAGSPQLSKDEALEMLALSEVVIRKAGYGRQSMVRSARSAGASWTQIGAALGSSKQAAWESHNRWLEEQGLET</sequence>
<protein>
    <submittedName>
        <fullName evidence="1">Uncharacterized protein</fullName>
    </submittedName>
</protein>
<name>A0A920BR11_9ACTN</name>
<proteinExistence type="predicted"/>